<reference evidence="9" key="1">
    <citation type="submission" date="2015-11" db="EMBL/GenBank/DDBJ databases">
        <authorList>
            <consortium name="Cross-ministerial Strategic Innovation Promotion Program (SIP) consortium"/>
            <person name="Tomihama T."/>
            <person name="Ikenaga M."/>
            <person name="Sakai M."/>
            <person name="Okubo T."/>
            <person name="Ikeda S."/>
        </authorList>
    </citation>
    <scope>NUCLEOTIDE SEQUENCE [LARGE SCALE GENOMIC DNA]</scope>
    <source>
        <strain evidence="9">S58</strain>
    </source>
</reference>
<comment type="similarity">
    <text evidence="6">Belongs to the binding-protein-dependent transport system permease family.</text>
</comment>
<comment type="caution">
    <text evidence="8">The sequence shown here is derived from an EMBL/GenBank/DDBJ whole genome shotgun (WGS) entry which is preliminary data.</text>
</comment>
<dbReference type="PANTHER" id="PTHR30177:SF33">
    <property type="entry name" value="POSSIBLE OSMOPROTECTANT (GLYCINE BETAINE_CARNITINE_CHOLINE_L-PROLINE) TRANSPORT INTEGRAL MEMBRANE PROTEIN ABC TRANSPORTER PROZ"/>
    <property type="match status" value="1"/>
</dbReference>
<dbReference type="CDD" id="cd06261">
    <property type="entry name" value="TM_PBP2"/>
    <property type="match status" value="1"/>
</dbReference>
<feature type="domain" description="ABC transmembrane type-1" evidence="7">
    <location>
        <begin position="31"/>
        <end position="210"/>
    </location>
</feature>
<protein>
    <submittedName>
        <fullName evidence="8">Glycine betaine/carnitine/choline transport system permease protein</fullName>
    </submittedName>
</protein>
<evidence type="ECO:0000256" key="1">
    <source>
        <dbReference type="ARBA" id="ARBA00004141"/>
    </source>
</evidence>
<evidence type="ECO:0000259" key="7">
    <source>
        <dbReference type="PROSITE" id="PS50928"/>
    </source>
</evidence>
<feature type="transmembrane region" description="Helical" evidence="6">
    <location>
        <begin position="35"/>
        <end position="57"/>
    </location>
</feature>
<organism evidence="8 9">
    <name type="scientific">Streptomyces scabiei</name>
    <dbReference type="NCBI Taxonomy" id="1930"/>
    <lineage>
        <taxon>Bacteria</taxon>
        <taxon>Bacillati</taxon>
        <taxon>Actinomycetota</taxon>
        <taxon>Actinomycetes</taxon>
        <taxon>Kitasatosporales</taxon>
        <taxon>Streptomycetaceae</taxon>
        <taxon>Streptomyces</taxon>
    </lineage>
</organism>
<feature type="transmembrane region" description="Helical" evidence="6">
    <location>
        <begin position="191"/>
        <end position="213"/>
    </location>
</feature>
<dbReference type="SUPFAM" id="SSF161098">
    <property type="entry name" value="MetI-like"/>
    <property type="match status" value="1"/>
</dbReference>
<keyword evidence="3 6" id="KW-0812">Transmembrane</keyword>
<dbReference type="PROSITE" id="PS50928">
    <property type="entry name" value="ABC_TM1"/>
    <property type="match status" value="1"/>
</dbReference>
<reference evidence="8 9" key="2">
    <citation type="journal article" date="2016" name="Genome Announc.">
        <title>Draft Genome Sequences of Streptomyces scabiei S58, Streptomyces turgidiscabies T45, and Streptomyces acidiscabies a10, the Pathogens of Potato Common Scab, Isolated in Japan.</title>
        <authorList>
            <person name="Tomihama T."/>
            <person name="Nishi Y."/>
            <person name="Sakai M."/>
            <person name="Ikenaga M."/>
            <person name="Okubo T."/>
            <person name="Ikeda S."/>
        </authorList>
    </citation>
    <scope>NUCLEOTIDE SEQUENCE [LARGE SCALE GENOMIC DNA]</scope>
    <source>
        <strain evidence="8 9">S58</strain>
    </source>
</reference>
<name>A0A100JNH5_STRSC</name>
<comment type="subcellular location">
    <subcellularLocation>
        <location evidence="6">Cell membrane</location>
        <topology evidence="6">Multi-pass membrane protein</topology>
    </subcellularLocation>
    <subcellularLocation>
        <location evidence="1">Membrane</location>
        <topology evidence="1">Multi-pass membrane protein</topology>
    </subcellularLocation>
</comment>
<dbReference type="GO" id="GO:0055085">
    <property type="term" value="P:transmembrane transport"/>
    <property type="evidence" value="ECO:0007669"/>
    <property type="project" value="InterPro"/>
</dbReference>
<dbReference type="GO" id="GO:0005886">
    <property type="term" value="C:plasma membrane"/>
    <property type="evidence" value="ECO:0007669"/>
    <property type="project" value="UniProtKB-SubCell"/>
</dbReference>
<dbReference type="InterPro" id="IPR035906">
    <property type="entry name" value="MetI-like_sf"/>
</dbReference>
<dbReference type="Proteomes" id="UP000067448">
    <property type="component" value="Unassembled WGS sequence"/>
</dbReference>
<evidence type="ECO:0000256" key="3">
    <source>
        <dbReference type="ARBA" id="ARBA00022692"/>
    </source>
</evidence>
<dbReference type="AlphaFoldDB" id="A0A100JNH5"/>
<evidence type="ECO:0000313" key="8">
    <source>
        <dbReference type="EMBL" id="GAQ62762.1"/>
    </source>
</evidence>
<evidence type="ECO:0000256" key="5">
    <source>
        <dbReference type="ARBA" id="ARBA00023136"/>
    </source>
</evidence>
<evidence type="ECO:0000313" key="9">
    <source>
        <dbReference type="Proteomes" id="UP000067448"/>
    </source>
</evidence>
<dbReference type="Gene3D" id="1.10.3720.10">
    <property type="entry name" value="MetI-like"/>
    <property type="match status" value="1"/>
</dbReference>
<dbReference type="InterPro" id="IPR000515">
    <property type="entry name" value="MetI-like"/>
</dbReference>
<dbReference type="PANTHER" id="PTHR30177">
    <property type="entry name" value="GLYCINE BETAINE/L-PROLINE TRANSPORT SYSTEM PERMEASE PROTEIN PROW"/>
    <property type="match status" value="1"/>
</dbReference>
<dbReference type="OrthoDB" id="5244012at2"/>
<evidence type="ECO:0000256" key="4">
    <source>
        <dbReference type="ARBA" id="ARBA00022989"/>
    </source>
</evidence>
<reference evidence="9" key="3">
    <citation type="submission" date="2016-02" db="EMBL/GenBank/DDBJ databases">
        <title>Draft genome of pathogenic Streptomyces sp. in Japan.</title>
        <authorList>
            <person name="Tomihama T."/>
            <person name="Ikenaga M."/>
            <person name="Sakai M."/>
            <person name="Okubo T."/>
            <person name="Ikeda S."/>
        </authorList>
    </citation>
    <scope>NUCLEOTIDE SEQUENCE [LARGE SCALE GENOMIC DNA]</scope>
    <source>
        <strain evidence="9">S58</strain>
    </source>
</reference>
<dbReference type="GO" id="GO:0031460">
    <property type="term" value="P:glycine betaine transport"/>
    <property type="evidence" value="ECO:0007669"/>
    <property type="project" value="TreeGrafter"/>
</dbReference>
<gene>
    <name evidence="8" type="primary">opuCB</name>
    <name evidence="8" type="ORF">SsS58_03132</name>
</gene>
<accession>A0A100JNH5</accession>
<dbReference type="Pfam" id="PF00528">
    <property type="entry name" value="BPD_transp_1"/>
    <property type="match status" value="1"/>
</dbReference>
<sequence length="229" mass="23842">MNDFLNQMRLVGDWLTSSAQWHGDDGIPSRLLEHLTYSGLSLLFAAAIGLTFGLLVGHTGRGAFAVATVANLARAIPTFGLVVLVVTLAGLSTAPVLVALTALAVPPILINTFEGVRGVDPATRDAARGVGMTEWEVLTRVEVPMALPLILLGLRVAAIQVVATATVAAYPGLGGLGRYIVDGLSRNDYELVIGGSAVVVALALVVQLVFTALRRVVVSPGLRTTASRP</sequence>
<keyword evidence="4 6" id="KW-1133">Transmembrane helix</keyword>
<proteinExistence type="inferred from homology"/>
<keyword evidence="5 6" id="KW-0472">Membrane</keyword>
<feature type="transmembrane region" description="Helical" evidence="6">
    <location>
        <begin position="145"/>
        <end position="170"/>
    </location>
</feature>
<dbReference type="EMBL" id="BCMM01000013">
    <property type="protein sequence ID" value="GAQ62762.1"/>
    <property type="molecule type" value="Genomic_DNA"/>
</dbReference>
<dbReference type="RefSeq" id="WP_059080532.1">
    <property type="nucleotide sequence ID" value="NZ_BCMM01000013.1"/>
</dbReference>
<evidence type="ECO:0000256" key="6">
    <source>
        <dbReference type="RuleBase" id="RU363032"/>
    </source>
</evidence>
<dbReference type="InterPro" id="IPR051204">
    <property type="entry name" value="ABC_transp_perm/SBD"/>
</dbReference>
<feature type="transmembrane region" description="Helical" evidence="6">
    <location>
        <begin position="78"/>
        <end position="105"/>
    </location>
</feature>
<evidence type="ECO:0000256" key="2">
    <source>
        <dbReference type="ARBA" id="ARBA00022448"/>
    </source>
</evidence>
<keyword evidence="2 6" id="KW-0813">Transport</keyword>